<accession>A0AAW0KDI9</accession>
<dbReference type="AlphaFoldDB" id="A0AAW0KDI9"/>
<keyword evidence="2" id="KW-1185">Reference proteome</keyword>
<proteinExistence type="predicted"/>
<dbReference type="EMBL" id="PKMF04000343">
    <property type="protein sequence ID" value="KAK7836835.1"/>
    <property type="molecule type" value="Genomic_DNA"/>
</dbReference>
<evidence type="ECO:0000313" key="2">
    <source>
        <dbReference type="Proteomes" id="UP000237347"/>
    </source>
</evidence>
<protein>
    <submittedName>
        <fullName evidence="1">Uncharacterized protein</fullName>
    </submittedName>
</protein>
<comment type="caution">
    <text evidence="1">The sequence shown here is derived from an EMBL/GenBank/DDBJ whole genome shotgun (WGS) entry which is preliminary data.</text>
</comment>
<organism evidence="1 2">
    <name type="scientific">Quercus suber</name>
    <name type="common">Cork oak</name>
    <dbReference type="NCBI Taxonomy" id="58331"/>
    <lineage>
        <taxon>Eukaryota</taxon>
        <taxon>Viridiplantae</taxon>
        <taxon>Streptophyta</taxon>
        <taxon>Embryophyta</taxon>
        <taxon>Tracheophyta</taxon>
        <taxon>Spermatophyta</taxon>
        <taxon>Magnoliopsida</taxon>
        <taxon>eudicotyledons</taxon>
        <taxon>Gunneridae</taxon>
        <taxon>Pentapetalae</taxon>
        <taxon>rosids</taxon>
        <taxon>fabids</taxon>
        <taxon>Fagales</taxon>
        <taxon>Fagaceae</taxon>
        <taxon>Quercus</taxon>
    </lineage>
</organism>
<reference evidence="1 2" key="1">
    <citation type="journal article" date="2018" name="Sci. Data">
        <title>The draft genome sequence of cork oak.</title>
        <authorList>
            <person name="Ramos A.M."/>
            <person name="Usie A."/>
            <person name="Barbosa P."/>
            <person name="Barros P.M."/>
            <person name="Capote T."/>
            <person name="Chaves I."/>
            <person name="Simoes F."/>
            <person name="Abreu I."/>
            <person name="Carrasquinho I."/>
            <person name="Faro C."/>
            <person name="Guimaraes J.B."/>
            <person name="Mendonca D."/>
            <person name="Nobrega F."/>
            <person name="Rodrigues L."/>
            <person name="Saibo N.J.M."/>
            <person name="Varela M.C."/>
            <person name="Egas C."/>
            <person name="Matos J."/>
            <person name="Miguel C.M."/>
            <person name="Oliveira M.M."/>
            <person name="Ricardo C.P."/>
            <person name="Goncalves S."/>
        </authorList>
    </citation>
    <scope>NUCLEOTIDE SEQUENCE [LARGE SCALE GENOMIC DNA]</scope>
    <source>
        <strain evidence="2">cv. HL8</strain>
    </source>
</reference>
<dbReference type="Proteomes" id="UP000237347">
    <property type="component" value="Unassembled WGS sequence"/>
</dbReference>
<sequence>MEQSSANAFVGDCSIGLSLKVPEGVKLDTWTLRSIVEEIWSKKDVNDSGYFGKIEFRDSLLKVESALEN</sequence>
<gene>
    <name evidence="1" type="ORF">CFP56_021971</name>
</gene>
<evidence type="ECO:0000313" key="1">
    <source>
        <dbReference type="EMBL" id="KAK7836835.1"/>
    </source>
</evidence>
<name>A0AAW0KDI9_QUESU</name>